<evidence type="ECO:0000313" key="1">
    <source>
        <dbReference type="EMBL" id="MBC9934685.1"/>
    </source>
</evidence>
<evidence type="ECO:0000313" key="2">
    <source>
        <dbReference type="Proteomes" id="UP000659124"/>
    </source>
</evidence>
<dbReference type="Gene3D" id="1.10.1200.20">
    <property type="entry name" value="Colicin E immunity protein"/>
    <property type="match status" value="1"/>
</dbReference>
<protein>
    <recommendedName>
        <fullName evidence="3">Bacteriocin immunity protein</fullName>
    </recommendedName>
</protein>
<accession>A0ABR7TW14</accession>
<dbReference type="RefSeq" id="WP_188091777.1">
    <property type="nucleotide sequence ID" value="NZ_JACVFC010000006.1"/>
</dbReference>
<dbReference type="EMBL" id="JACVFC010000006">
    <property type="protein sequence ID" value="MBC9934685.1"/>
    <property type="molecule type" value="Genomic_DNA"/>
</dbReference>
<sequence>MTRDQLIELVKRIAAAEDTEQQLDKMLELLEKNVPDPEVSNYIFYDELSPEEVVDKALAYKPIQL</sequence>
<dbReference type="Proteomes" id="UP000659124">
    <property type="component" value="Unassembled WGS sequence"/>
</dbReference>
<name>A0ABR7TW14_9BACT</name>
<proteinExistence type="predicted"/>
<evidence type="ECO:0008006" key="3">
    <source>
        <dbReference type="Google" id="ProtNLM"/>
    </source>
</evidence>
<reference evidence="1 2" key="1">
    <citation type="submission" date="2020-09" db="EMBL/GenBank/DDBJ databases">
        <title>Genome sequences of type strains of Chitinophaga qingshengii and Chitinophaga varians.</title>
        <authorList>
            <person name="Kittiwongwattana C."/>
        </authorList>
    </citation>
    <scope>NUCLEOTIDE SEQUENCE [LARGE SCALE GENOMIC DNA]</scope>
    <source>
        <strain evidence="1 2">JCM 30026</strain>
    </source>
</reference>
<comment type="caution">
    <text evidence="1">The sequence shown here is derived from an EMBL/GenBank/DDBJ whole genome shotgun (WGS) entry which is preliminary data.</text>
</comment>
<organism evidence="1 2">
    <name type="scientific">Chitinophaga qingshengii</name>
    <dbReference type="NCBI Taxonomy" id="1569794"/>
    <lineage>
        <taxon>Bacteria</taxon>
        <taxon>Pseudomonadati</taxon>
        <taxon>Bacteroidota</taxon>
        <taxon>Chitinophagia</taxon>
        <taxon>Chitinophagales</taxon>
        <taxon>Chitinophagaceae</taxon>
        <taxon>Chitinophaga</taxon>
    </lineage>
</organism>
<dbReference type="InterPro" id="IPR035900">
    <property type="entry name" value="Colicin_E_sf"/>
</dbReference>
<gene>
    <name evidence="1" type="ORF">ICL07_30185</name>
</gene>
<keyword evidence="2" id="KW-1185">Reference proteome</keyword>
<dbReference type="SUPFAM" id="SSF47345">
    <property type="entry name" value="Colicin E immunity proteins"/>
    <property type="match status" value="1"/>
</dbReference>